<comment type="caution">
    <text evidence="1">The sequence shown here is derived from an EMBL/GenBank/DDBJ whole genome shotgun (WGS) entry which is preliminary data.</text>
</comment>
<dbReference type="EMBL" id="JAAKFY010000026">
    <property type="protein sequence ID" value="KAF3833867.1"/>
    <property type="molecule type" value="Genomic_DNA"/>
</dbReference>
<proteinExistence type="predicted"/>
<gene>
    <name evidence="1" type="ORF">F7725_025071</name>
</gene>
<dbReference type="PROSITE" id="PS51257">
    <property type="entry name" value="PROKAR_LIPOPROTEIN"/>
    <property type="match status" value="1"/>
</dbReference>
<evidence type="ECO:0000313" key="1">
    <source>
        <dbReference type="EMBL" id="KAF3833867.1"/>
    </source>
</evidence>
<evidence type="ECO:0000313" key="2">
    <source>
        <dbReference type="Proteomes" id="UP000518266"/>
    </source>
</evidence>
<dbReference type="Proteomes" id="UP000518266">
    <property type="component" value="Unassembled WGS sequence"/>
</dbReference>
<accession>A0A7J5XB72</accession>
<sequence length="116" mass="12401">MADKTLSTPQRSEGPFHACPGAGGAAGGGCWELVASWFLAPVQPNAISTAARFELPALRRHRGASGVLGVMIEEEPQGERLFAAISLSLFLTMRLPQQMAPMLTHRHCEAMKNCVG</sequence>
<protein>
    <submittedName>
        <fullName evidence="1">Uncharacterized protein</fullName>
    </submittedName>
</protein>
<dbReference type="AlphaFoldDB" id="A0A7J5XB72"/>
<keyword evidence="2" id="KW-1185">Reference proteome</keyword>
<reference evidence="1 2" key="1">
    <citation type="submission" date="2020-03" db="EMBL/GenBank/DDBJ databases">
        <title>Dissostichus mawsoni Genome sequencing and assembly.</title>
        <authorList>
            <person name="Park H."/>
        </authorList>
    </citation>
    <scope>NUCLEOTIDE SEQUENCE [LARGE SCALE GENOMIC DNA]</scope>
    <source>
        <strain evidence="1">DM0001</strain>
        <tissue evidence="1">Muscle</tissue>
    </source>
</reference>
<organism evidence="1 2">
    <name type="scientific">Dissostichus mawsoni</name>
    <name type="common">Antarctic cod</name>
    <dbReference type="NCBI Taxonomy" id="36200"/>
    <lineage>
        <taxon>Eukaryota</taxon>
        <taxon>Metazoa</taxon>
        <taxon>Chordata</taxon>
        <taxon>Craniata</taxon>
        <taxon>Vertebrata</taxon>
        <taxon>Euteleostomi</taxon>
        <taxon>Actinopterygii</taxon>
        <taxon>Neopterygii</taxon>
        <taxon>Teleostei</taxon>
        <taxon>Neoteleostei</taxon>
        <taxon>Acanthomorphata</taxon>
        <taxon>Eupercaria</taxon>
        <taxon>Perciformes</taxon>
        <taxon>Notothenioidei</taxon>
        <taxon>Nototheniidae</taxon>
        <taxon>Dissostichus</taxon>
    </lineage>
</organism>
<name>A0A7J5XB72_DISMA</name>